<organism evidence="2 3">
    <name type="scientific">Lupinus luteus</name>
    <name type="common">European yellow lupine</name>
    <dbReference type="NCBI Taxonomy" id="3873"/>
    <lineage>
        <taxon>Eukaryota</taxon>
        <taxon>Viridiplantae</taxon>
        <taxon>Streptophyta</taxon>
        <taxon>Embryophyta</taxon>
        <taxon>Tracheophyta</taxon>
        <taxon>Spermatophyta</taxon>
        <taxon>Magnoliopsida</taxon>
        <taxon>eudicotyledons</taxon>
        <taxon>Gunneridae</taxon>
        <taxon>Pentapetalae</taxon>
        <taxon>rosids</taxon>
        <taxon>fabids</taxon>
        <taxon>Fabales</taxon>
        <taxon>Fabaceae</taxon>
        <taxon>Papilionoideae</taxon>
        <taxon>50 kb inversion clade</taxon>
        <taxon>genistoids sensu lato</taxon>
        <taxon>core genistoids</taxon>
        <taxon>Genisteae</taxon>
        <taxon>Lupinus</taxon>
    </lineage>
</organism>
<gene>
    <name evidence="2" type="ORF">LLUT_LOCUS4056</name>
</gene>
<evidence type="ECO:0000313" key="2">
    <source>
        <dbReference type="EMBL" id="CAL0302996.1"/>
    </source>
</evidence>
<sequence>MPRKKGRTLQSRDMQDDILPTQESQVGSSTTAAAIPSNVRYPIILRMTCQWSHMNSNNQHCNAPKNTSQKRCGK</sequence>
<reference evidence="2 3" key="1">
    <citation type="submission" date="2024-03" db="EMBL/GenBank/DDBJ databases">
        <authorList>
            <person name="Martinez-Hernandez J."/>
        </authorList>
    </citation>
    <scope>NUCLEOTIDE SEQUENCE [LARGE SCALE GENOMIC DNA]</scope>
</reference>
<dbReference type="AlphaFoldDB" id="A0AAV1W1U3"/>
<proteinExistence type="predicted"/>
<feature type="region of interest" description="Disordered" evidence="1">
    <location>
        <begin position="55"/>
        <end position="74"/>
    </location>
</feature>
<evidence type="ECO:0000256" key="1">
    <source>
        <dbReference type="SAM" id="MobiDB-lite"/>
    </source>
</evidence>
<evidence type="ECO:0000313" key="3">
    <source>
        <dbReference type="Proteomes" id="UP001497480"/>
    </source>
</evidence>
<feature type="compositionally biased region" description="Polar residues" evidence="1">
    <location>
        <begin position="21"/>
        <end position="31"/>
    </location>
</feature>
<dbReference type="EMBL" id="CAXHTB010000003">
    <property type="protein sequence ID" value="CAL0302996.1"/>
    <property type="molecule type" value="Genomic_DNA"/>
</dbReference>
<accession>A0AAV1W1U3</accession>
<dbReference type="Proteomes" id="UP001497480">
    <property type="component" value="Unassembled WGS sequence"/>
</dbReference>
<name>A0AAV1W1U3_LUPLU</name>
<feature type="region of interest" description="Disordered" evidence="1">
    <location>
        <begin position="1"/>
        <end position="31"/>
    </location>
</feature>
<protein>
    <submittedName>
        <fullName evidence="2">Uncharacterized protein</fullName>
    </submittedName>
</protein>
<keyword evidence="3" id="KW-1185">Reference proteome</keyword>
<comment type="caution">
    <text evidence="2">The sequence shown here is derived from an EMBL/GenBank/DDBJ whole genome shotgun (WGS) entry which is preliminary data.</text>
</comment>